<proteinExistence type="predicted"/>
<keyword evidence="2" id="KW-0732">Signal</keyword>
<evidence type="ECO:0000259" key="3">
    <source>
        <dbReference type="Pfam" id="PF13472"/>
    </source>
</evidence>
<evidence type="ECO:0000256" key="2">
    <source>
        <dbReference type="SAM" id="SignalP"/>
    </source>
</evidence>
<dbReference type="Gene3D" id="3.40.50.1110">
    <property type="entry name" value="SGNH hydrolase"/>
    <property type="match status" value="1"/>
</dbReference>
<dbReference type="InterPro" id="IPR013830">
    <property type="entry name" value="SGNH_hydro"/>
</dbReference>
<name>A0ABM4DQ45_HYDVU</name>
<accession>A0ABM4DQ45</accession>
<dbReference type="GeneID" id="136092416"/>
<gene>
    <name evidence="5" type="primary">LOC136092416</name>
</gene>
<evidence type="ECO:0000313" key="5">
    <source>
        <dbReference type="RefSeq" id="XP_065676711.1"/>
    </source>
</evidence>
<evidence type="ECO:0000256" key="1">
    <source>
        <dbReference type="SAM" id="MobiDB-lite"/>
    </source>
</evidence>
<dbReference type="InterPro" id="IPR051532">
    <property type="entry name" value="Ester_Hydrolysis_Enzymes"/>
</dbReference>
<feature type="region of interest" description="Disordered" evidence="1">
    <location>
        <begin position="504"/>
        <end position="532"/>
    </location>
</feature>
<sequence>MFHFSCKILQRTLVFLILLIAFSNQKLQEENLKPKTDQEINGGSLDAILNATRNAVLKHIPETYLSFQNVSYVLKLNKVEDAKGDEKSFDLPENGNIPLREIIAVDEQAQLNQIKQSRNYKFKNQALNTQHQSNQTNFIPEHLQYLADEPRVVIKGAKLISYRSHHNNNLVSKNYAGITSVLKDETGFKKDLFKTQQKINRYQDSFVDNQDTKKIFSSQFKSSGPPFTKNNDRLKYTKFKNIFNDLSKPFKQNSNLKNVSYARIKQKQSTFLPILSKDAIKTPFNNEVQDLNDLSQDIFDEHSMKKIDDSQTNIDVPIFASVSSDDLSRVTESNQLSHSTDFYTDYNKKENKMTYPGVYPITASTYLSYRDNNFIRTPGLLPTVPAFPFNPTAIKIPAMITGRQSQLGNIVKDNTFVRWPPQNDLRQYNKFDYSQPSYGQFLYNQQSTPNWNFKNKIDLDPLRYVNNEIFRTKPETNKVAQMEQLNQQSYNIYNIPFDNSVQQWNNPPKNSIQQPNFPTNQIDSSLPTKSSFQQSQRKTKLGENLNKIRILCIGDSLTSGYYGNRKIYHPYSVMLGYLLKKNIGNEFEIINKGVGGEKVHIQMYKRLEKLLVTEAPLDLVVILGGLNDLIKLDIKVDIFSEIEALHELCHSHGVSTVSLTIPETRMPLSKRVYSSYNEFLVVWGILNEKIRNYKSNWTISCDLARQFPLASLSDPEKRAWWSDDYIHPTIAGYDQIGRIIYDCIVSIL</sequence>
<dbReference type="RefSeq" id="XP_065676711.1">
    <property type="nucleotide sequence ID" value="XM_065820639.1"/>
</dbReference>
<feature type="signal peptide" evidence="2">
    <location>
        <begin position="1"/>
        <end position="28"/>
    </location>
</feature>
<dbReference type="PANTHER" id="PTHR30383:SF5">
    <property type="entry name" value="SGNH HYDROLASE-TYPE ESTERASE DOMAIN-CONTAINING PROTEIN"/>
    <property type="match status" value="1"/>
</dbReference>
<feature type="chain" id="PRO_5045821943" evidence="2">
    <location>
        <begin position="29"/>
        <end position="748"/>
    </location>
</feature>
<dbReference type="SUPFAM" id="SSF52266">
    <property type="entry name" value="SGNH hydrolase"/>
    <property type="match status" value="1"/>
</dbReference>
<dbReference type="PANTHER" id="PTHR30383">
    <property type="entry name" value="THIOESTERASE 1/PROTEASE 1/LYSOPHOSPHOLIPASE L1"/>
    <property type="match status" value="1"/>
</dbReference>
<reference evidence="5" key="1">
    <citation type="submission" date="2025-08" db="UniProtKB">
        <authorList>
            <consortium name="RefSeq"/>
        </authorList>
    </citation>
    <scope>IDENTIFICATION</scope>
</reference>
<protein>
    <submittedName>
        <fullName evidence="5">Uncharacterized protein LOC136092416</fullName>
    </submittedName>
</protein>
<feature type="domain" description="SGNH hydrolase-type esterase" evidence="3">
    <location>
        <begin position="552"/>
        <end position="734"/>
    </location>
</feature>
<evidence type="ECO:0000313" key="4">
    <source>
        <dbReference type="Proteomes" id="UP001652625"/>
    </source>
</evidence>
<dbReference type="Proteomes" id="UP001652625">
    <property type="component" value="Chromosome 15"/>
</dbReference>
<keyword evidence="4" id="KW-1185">Reference proteome</keyword>
<dbReference type="Pfam" id="PF13472">
    <property type="entry name" value="Lipase_GDSL_2"/>
    <property type="match status" value="1"/>
</dbReference>
<organism evidence="4 5">
    <name type="scientific">Hydra vulgaris</name>
    <name type="common">Hydra</name>
    <name type="synonym">Hydra attenuata</name>
    <dbReference type="NCBI Taxonomy" id="6087"/>
    <lineage>
        <taxon>Eukaryota</taxon>
        <taxon>Metazoa</taxon>
        <taxon>Cnidaria</taxon>
        <taxon>Hydrozoa</taxon>
        <taxon>Hydroidolina</taxon>
        <taxon>Anthoathecata</taxon>
        <taxon>Aplanulata</taxon>
        <taxon>Hydridae</taxon>
        <taxon>Hydra</taxon>
    </lineage>
</organism>
<dbReference type="InterPro" id="IPR036514">
    <property type="entry name" value="SGNH_hydro_sf"/>
</dbReference>